<gene>
    <name evidence="4" type="ORF">HID58_091582</name>
</gene>
<protein>
    <recommendedName>
        <fullName evidence="6">F-box associated domain-containing protein</fullName>
    </recommendedName>
</protein>
<dbReference type="Proteomes" id="UP000824890">
    <property type="component" value="Unassembled WGS sequence"/>
</dbReference>
<dbReference type="InterPro" id="IPR058751">
    <property type="entry name" value="RDRP_helical"/>
</dbReference>
<keyword evidence="5" id="KW-1185">Reference proteome</keyword>
<dbReference type="PANTHER" id="PTHR23079:SF1">
    <property type="entry name" value="RNA-DEPENDENT RNA POLYMERASE 1"/>
    <property type="match status" value="1"/>
</dbReference>
<dbReference type="InterPro" id="IPR006527">
    <property type="entry name" value="F-box-assoc_dom_typ1"/>
</dbReference>
<dbReference type="EMBL" id="JAGKQM010002657">
    <property type="protein sequence ID" value="KAH0849049.1"/>
    <property type="molecule type" value="Genomic_DNA"/>
</dbReference>
<dbReference type="Pfam" id="PF24823">
    <property type="entry name" value="PH_RDR2"/>
    <property type="match status" value="1"/>
</dbReference>
<evidence type="ECO:0008006" key="6">
    <source>
        <dbReference type="Google" id="ProtNLM"/>
    </source>
</evidence>
<comment type="caution">
    <text evidence="4">The sequence shown here is derived from an EMBL/GenBank/DDBJ whole genome shotgun (WGS) entry which is preliminary data.</text>
</comment>
<dbReference type="InterPro" id="IPR057590">
    <property type="entry name" value="PH_RDR1/2-like"/>
</dbReference>
<evidence type="ECO:0000259" key="3">
    <source>
        <dbReference type="Pfam" id="PF26252"/>
    </source>
</evidence>
<feature type="domain" description="F-box associated beta-propeller type 1" evidence="1">
    <location>
        <begin position="304"/>
        <end position="450"/>
    </location>
</feature>
<feature type="domain" description="RDR1/2-like PH-like" evidence="2">
    <location>
        <begin position="89"/>
        <end position="178"/>
    </location>
</feature>
<dbReference type="PANTHER" id="PTHR23079">
    <property type="entry name" value="RNA-DEPENDENT RNA POLYMERASE"/>
    <property type="match status" value="1"/>
</dbReference>
<sequence>MEGGKFYALVQFTQETDGNKLLTRSTKVNTPYRLKFYEWKDETDSKDRDSMEHDVDGLLMYFVFFGSPEKLRYLFSACGTFGSGNHNLHFSIPFENIRQINWHLSQEKASKLLLIQLKGGPKIYEKQNQHVDDEYENRDGFDEWIKTTDFTSCSLIVSPYIIFTMESEFSYSSNTNSLSPVVDPPPEIDLPFEILFNVNSLVQNACLPPTSLDTEFYQFLDPKTHDRAFIDYALPKLLCLGKCSYEHVAWLTKESLEWGKKEKPTKSTLDYQRELFNIRRVKITPTRVYFSGLKPNESNLVFRRFGKRLPPPFNAHSVDIFVSLSFVREEQLAVLQESWVNGPALEIWITNKINQDAVSWSKLLRSISIFNVDGLAGSFFIDEESCCACRSRQWWTRTEIRYNQRANILGHDKIFQVCEYGRGLNHRKHNKFVFVLPCPFVCPYVPSSAQLQVQP</sequence>
<evidence type="ECO:0000259" key="2">
    <source>
        <dbReference type="Pfam" id="PF24823"/>
    </source>
</evidence>
<accession>A0ABQ7WZE6</accession>
<feature type="domain" description="RDRP helical" evidence="3">
    <location>
        <begin position="180"/>
        <end position="263"/>
    </location>
</feature>
<evidence type="ECO:0000313" key="5">
    <source>
        <dbReference type="Proteomes" id="UP000824890"/>
    </source>
</evidence>
<organism evidence="4 5">
    <name type="scientific">Brassica napus</name>
    <name type="common">Rape</name>
    <dbReference type="NCBI Taxonomy" id="3708"/>
    <lineage>
        <taxon>Eukaryota</taxon>
        <taxon>Viridiplantae</taxon>
        <taxon>Streptophyta</taxon>
        <taxon>Embryophyta</taxon>
        <taxon>Tracheophyta</taxon>
        <taxon>Spermatophyta</taxon>
        <taxon>Magnoliopsida</taxon>
        <taxon>eudicotyledons</taxon>
        <taxon>Gunneridae</taxon>
        <taxon>Pentapetalae</taxon>
        <taxon>rosids</taxon>
        <taxon>malvids</taxon>
        <taxon>Brassicales</taxon>
        <taxon>Brassicaceae</taxon>
        <taxon>Brassiceae</taxon>
        <taxon>Brassica</taxon>
    </lineage>
</organism>
<name>A0ABQ7WZE6_BRANA</name>
<evidence type="ECO:0000259" key="1">
    <source>
        <dbReference type="Pfam" id="PF07734"/>
    </source>
</evidence>
<dbReference type="Pfam" id="PF26252">
    <property type="entry name" value="RdRP_helical"/>
    <property type="match status" value="1"/>
</dbReference>
<reference evidence="4 5" key="1">
    <citation type="submission" date="2021-05" db="EMBL/GenBank/DDBJ databases">
        <title>Genome Assembly of Synthetic Allotetraploid Brassica napus Reveals Homoeologous Exchanges between Subgenomes.</title>
        <authorList>
            <person name="Davis J.T."/>
        </authorList>
    </citation>
    <scope>NUCLEOTIDE SEQUENCE [LARGE SCALE GENOMIC DNA]</scope>
    <source>
        <strain evidence="5">cv. Da-Ae</strain>
        <tissue evidence="4">Seedling</tissue>
    </source>
</reference>
<dbReference type="InterPro" id="IPR007855">
    <property type="entry name" value="RDRP"/>
</dbReference>
<dbReference type="Pfam" id="PF07734">
    <property type="entry name" value="FBA_1"/>
    <property type="match status" value="1"/>
</dbReference>
<proteinExistence type="predicted"/>
<evidence type="ECO:0000313" key="4">
    <source>
        <dbReference type="EMBL" id="KAH0849049.1"/>
    </source>
</evidence>